<gene>
    <name evidence="7" type="ORF">D3A95_07290</name>
</gene>
<evidence type="ECO:0000313" key="8">
    <source>
        <dbReference type="Proteomes" id="UP000261812"/>
    </source>
</evidence>
<organism evidence="7 8">
    <name type="scientific">Thermosynechococcus sichuanensis E542</name>
    <dbReference type="NCBI Taxonomy" id="2016101"/>
    <lineage>
        <taxon>Bacteria</taxon>
        <taxon>Bacillati</taxon>
        <taxon>Cyanobacteriota</taxon>
        <taxon>Cyanophyceae</taxon>
        <taxon>Acaryochloridales</taxon>
        <taxon>Thermosynechococcaceae</taxon>
        <taxon>Thermosynechococcus</taxon>
        <taxon>Thermosynechococcus sichuanensis</taxon>
    </lineage>
</organism>
<proteinExistence type="predicted"/>
<dbReference type="GO" id="GO:0000271">
    <property type="term" value="P:polysaccharide biosynthetic process"/>
    <property type="evidence" value="ECO:0007669"/>
    <property type="project" value="InterPro"/>
</dbReference>
<dbReference type="KEGG" id="tsq:D3A95_07290"/>
<name>A0A3B7MEC4_9CYAN</name>
<dbReference type="EMBL" id="CP032152">
    <property type="protein sequence ID" value="AXY67988.1"/>
    <property type="molecule type" value="Genomic_DNA"/>
</dbReference>
<dbReference type="InterPro" id="IPR007267">
    <property type="entry name" value="GtrA_DPMS_TM"/>
</dbReference>
<comment type="subcellular location">
    <subcellularLocation>
        <location evidence="1">Membrane</location>
        <topology evidence="1">Multi-pass membrane protein</topology>
    </subcellularLocation>
</comment>
<reference evidence="8" key="1">
    <citation type="submission" date="2018-09" db="EMBL/GenBank/DDBJ databases">
        <title>Complete genome sequence of thermophilic cyanobacteria strain Thermosynechococcus elongatus PKUAC-SCTE542.</title>
        <authorList>
            <person name="Liang Y."/>
            <person name="Tang J."/>
            <person name="Daroch M."/>
        </authorList>
    </citation>
    <scope>NUCLEOTIDE SEQUENCE [LARGE SCALE GENOMIC DNA]</scope>
    <source>
        <strain evidence="8">E542</strain>
    </source>
</reference>
<protein>
    <submittedName>
        <fullName evidence="7">GtrA family protein</fullName>
    </submittedName>
</protein>
<dbReference type="Pfam" id="PF04138">
    <property type="entry name" value="GtrA_DPMS_TM"/>
    <property type="match status" value="1"/>
</dbReference>
<feature type="transmembrane region" description="Helical" evidence="5">
    <location>
        <begin position="35"/>
        <end position="56"/>
    </location>
</feature>
<dbReference type="RefSeq" id="WP_181494401.1">
    <property type="nucleotide sequence ID" value="NZ_CP032152.1"/>
</dbReference>
<accession>A0A3B7MEC4</accession>
<keyword evidence="3 5" id="KW-1133">Transmembrane helix</keyword>
<dbReference type="GO" id="GO:0016020">
    <property type="term" value="C:membrane"/>
    <property type="evidence" value="ECO:0007669"/>
    <property type="project" value="UniProtKB-SubCell"/>
</dbReference>
<keyword evidence="2 5" id="KW-0812">Transmembrane</keyword>
<evidence type="ECO:0000256" key="3">
    <source>
        <dbReference type="ARBA" id="ARBA00022989"/>
    </source>
</evidence>
<feature type="transmembrane region" description="Helical" evidence="5">
    <location>
        <begin position="7"/>
        <end position="29"/>
    </location>
</feature>
<feature type="transmembrane region" description="Helical" evidence="5">
    <location>
        <begin position="76"/>
        <end position="93"/>
    </location>
</feature>
<dbReference type="NCBIfam" id="NF037976">
    <property type="entry name" value="gtrA_1"/>
    <property type="match status" value="1"/>
</dbReference>
<keyword evidence="4 5" id="KW-0472">Membrane</keyword>
<dbReference type="Proteomes" id="UP000261812">
    <property type="component" value="Chromosome"/>
</dbReference>
<evidence type="ECO:0000256" key="2">
    <source>
        <dbReference type="ARBA" id="ARBA00022692"/>
    </source>
</evidence>
<keyword evidence="8" id="KW-1185">Reference proteome</keyword>
<evidence type="ECO:0000256" key="4">
    <source>
        <dbReference type="ARBA" id="ARBA00023136"/>
    </source>
</evidence>
<feature type="domain" description="GtrA/DPMS transmembrane" evidence="6">
    <location>
        <begin position="9"/>
        <end position="131"/>
    </location>
</feature>
<sequence length="135" mass="15622">MTLKTLIIRYTAFAVIATFMNLFSQRVILLMGQSLPYFLAAVAVGTLVGLVVKYLLDKRWIFFDHKKGVHHYSRQFSLYAAMGIFTTAIFWGFETVFWLIWQSHFMREIGAIIGLAIGYVVKYHLDKRYVFSHGA</sequence>
<evidence type="ECO:0000259" key="6">
    <source>
        <dbReference type="Pfam" id="PF04138"/>
    </source>
</evidence>
<evidence type="ECO:0000256" key="1">
    <source>
        <dbReference type="ARBA" id="ARBA00004141"/>
    </source>
</evidence>
<dbReference type="AlphaFoldDB" id="A0A3B7MEC4"/>
<feature type="transmembrane region" description="Helical" evidence="5">
    <location>
        <begin position="105"/>
        <end position="125"/>
    </location>
</feature>
<evidence type="ECO:0000313" key="7">
    <source>
        <dbReference type="EMBL" id="AXY67988.1"/>
    </source>
</evidence>
<evidence type="ECO:0000256" key="5">
    <source>
        <dbReference type="SAM" id="Phobius"/>
    </source>
</evidence>